<dbReference type="HOGENOM" id="CLU_111931_0_0_9"/>
<dbReference type="Pfam" id="PF14879">
    <property type="entry name" value="DUF4489"/>
    <property type="match status" value="1"/>
</dbReference>
<dbReference type="RefSeq" id="WP_002599231.1">
    <property type="nucleotide sequence ID" value="NZ_KB850956.1"/>
</dbReference>
<sequence length="214" mass="23737">MIEDNKNYLDDCECKEPKRKHCYDNDYDYECRKPEKHHCHEDYDCECRKPRRNHCYEECFIVKKSCSCAPKPGKALLRCARGAVGPLPLIAANVLLPKTYPVGSVTIDTRELCNPTVLLNFNFLINVPVGLLTTLTFSVFKCCDGCRQPVGESFTFSEVLPAGLANKSFSFQICDCSNCCGCETYSVEVTSATLLGAGVSIVAQLSALAVENFC</sequence>
<reference evidence="1 2" key="1">
    <citation type="submission" date="2013-01" db="EMBL/GenBank/DDBJ databases">
        <title>The Genome Sequence of Clostridium colicanis 209318.</title>
        <authorList>
            <consortium name="The Broad Institute Genome Sequencing Platform"/>
            <person name="Earl A."/>
            <person name="Ward D."/>
            <person name="Feldgarden M."/>
            <person name="Gevers D."/>
            <person name="Courvalin P."/>
            <person name="Lambert T."/>
            <person name="Walker B."/>
            <person name="Young S.K."/>
            <person name="Zeng Q."/>
            <person name="Gargeya S."/>
            <person name="Fitzgerald M."/>
            <person name="Haas B."/>
            <person name="Abouelleil A."/>
            <person name="Alvarado L."/>
            <person name="Arachchi H.M."/>
            <person name="Berlin A.M."/>
            <person name="Chapman S.B."/>
            <person name="Dewar J."/>
            <person name="Goldberg J."/>
            <person name="Griggs A."/>
            <person name="Gujja S."/>
            <person name="Hansen M."/>
            <person name="Howarth C."/>
            <person name="Imamovic A."/>
            <person name="Larimer J."/>
            <person name="McCowan C."/>
            <person name="Murphy C."/>
            <person name="Neiman D."/>
            <person name="Pearson M."/>
            <person name="Priest M."/>
            <person name="Roberts A."/>
            <person name="Saif S."/>
            <person name="Shea T."/>
            <person name="Sisk P."/>
            <person name="Sykes S."/>
            <person name="Wortman J."/>
            <person name="Nusbaum C."/>
            <person name="Birren B."/>
        </authorList>
    </citation>
    <scope>NUCLEOTIDE SEQUENCE [LARGE SCALE GENOMIC DNA]</scope>
    <source>
        <strain evidence="1 2">209318</strain>
    </source>
</reference>
<dbReference type="PATRIC" id="fig|999411.4.peg.2712"/>
<dbReference type="AlphaFoldDB" id="N9WBP3"/>
<evidence type="ECO:0008006" key="3">
    <source>
        <dbReference type="Google" id="ProtNLM"/>
    </source>
</evidence>
<accession>N9WBP3</accession>
<gene>
    <name evidence="1" type="ORF">HMPREF1092_02790</name>
</gene>
<organism evidence="1 2">
    <name type="scientific">Clostridium thermobutyricum</name>
    <dbReference type="NCBI Taxonomy" id="29372"/>
    <lineage>
        <taxon>Bacteria</taxon>
        <taxon>Bacillati</taxon>
        <taxon>Bacillota</taxon>
        <taxon>Clostridia</taxon>
        <taxon>Eubacteriales</taxon>
        <taxon>Clostridiaceae</taxon>
        <taxon>Clostridium</taxon>
    </lineage>
</organism>
<proteinExistence type="predicted"/>
<dbReference type="eggNOG" id="ENOG50338J9">
    <property type="taxonomic scope" value="Bacteria"/>
</dbReference>
<comment type="caution">
    <text evidence="1">The sequence shown here is derived from an EMBL/GenBank/DDBJ whole genome shotgun (WGS) entry which is preliminary data.</text>
</comment>
<dbReference type="InterPro" id="IPR027972">
    <property type="entry name" value="DUF4489"/>
</dbReference>
<keyword evidence="2" id="KW-1185">Reference proteome</keyword>
<dbReference type="Proteomes" id="UP000013097">
    <property type="component" value="Unassembled WGS sequence"/>
</dbReference>
<protein>
    <recommendedName>
        <fullName evidence="3">DUF4489 domain-containing protein</fullName>
    </recommendedName>
</protein>
<name>N9WBP3_9CLOT</name>
<evidence type="ECO:0000313" key="2">
    <source>
        <dbReference type="Proteomes" id="UP000013097"/>
    </source>
</evidence>
<evidence type="ECO:0000313" key="1">
    <source>
        <dbReference type="EMBL" id="ENZ00275.1"/>
    </source>
</evidence>
<dbReference type="EMBL" id="AGYT01000015">
    <property type="protein sequence ID" value="ENZ00275.1"/>
    <property type="molecule type" value="Genomic_DNA"/>
</dbReference>